<dbReference type="PROSITE" id="PS51257">
    <property type="entry name" value="PROKAR_LIPOPROTEIN"/>
    <property type="match status" value="1"/>
</dbReference>
<feature type="signal peptide" evidence="1">
    <location>
        <begin position="1"/>
        <end position="19"/>
    </location>
</feature>
<comment type="caution">
    <text evidence="2">The sequence shown here is derived from an EMBL/GenBank/DDBJ whole genome shotgun (WGS) entry which is preliminary data.</text>
</comment>
<protein>
    <recommendedName>
        <fullName evidence="4">Lipoprotein</fullName>
    </recommendedName>
</protein>
<gene>
    <name evidence="2" type="ORF">HHU08_11480</name>
</gene>
<feature type="chain" id="PRO_5039305952" description="Lipoprotein" evidence="1">
    <location>
        <begin position="20"/>
        <end position="133"/>
    </location>
</feature>
<accession>A0A7Y0K879</accession>
<dbReference type="RefSeq" id="WP_169188503.1">
    <property type="nucleotide sequence ID" value="NZ_JABBPK010000001.1"/>
</dbReference>
<evidence type="ECO:0000256" key="1">
    <source>
        <dbReference type="SAM" id="SignalP"/>
    </source>
</evidence>
<organism evidence="2 3">
    <name type="scientific">Niallia alba</name>
    <dbReference type="NCBI Taxonomy" id="2729105"/>
    <lineage>
        <taxon>Bacteria</taxon>
        <taxon>Bacillati</taxon>
        <taxon>Bacillota</taxon>
        <taxon>Bacilli</taxon>
        <taxon>Bacillales</taxon>
        <taxon>Bacillaceae</taxon>
        <taxon>Niallia</taxon>
    </lineage>
</organism>
<evidence type="ECO:0008006" key="4">
    <source>
        <dbReference type="Google" id="ProtNLM"/>
    </source>
</evidence>
<dbReference type="AlphaFoldDB" id="A0A7Y0K879"/>
<keyword evidence="1" id="KW-0732">Signal</keyword>
<dbReference type="Proteomes" id="UP000588491">
    <property type="component" value="Unassembled WGS sequence"/>
</dbReference>
<evidence type="ECO:0000313" key="3">
    <source>
        <dbReference type="Proteomes" id="UP000588491"/>
    </source>
</evidence>
<proteinExistence type="predicted"/>
<name>A0A7Y0K879_9BACI</name>
<sequence length="133" mass="15063">MKRIVLFILSSAFVLGLFACSNESVQSRNNNGKVVKSSKEQVEKVVKKGDIREKIWNQLSSEQQEWINGTWEDGKISKITLTENMMSQVDDKTYEGKVVYLLDFPTKSKSSPNNMIAYADINTFDYIGNGLVD</sequence>
<reference evidence="2 3" key="1">
    <citation type="submission" date="2020-04" db="EMBL/GenBank/DDBJ databases">
        <title>Bacillus sp. UniB3 isolated from commercial digestive syrup.</title>
        <authorList>
            <person name="Thorat V."/>
            <person name="Kirdat K."/>
            <person name="Tiwarekar B."/>
            <person name="Yadav A."/>
        </authorList>
    </citation>
    <scope>NUCLEOTIDE SEQUENCE [LARGE SCALE GENOMIC DNA]</scope>
    <source>
        <strain evidence="2 3">UniB3</strain>
    </source>
</reference>
<dbReference type="EMBL" id="JABBPK010000001">
    <property type="protein sequence ID" value="NMO77616.1"/>
    <property type="molecule type" value="Genomic_DNA"/>
</dbReference>
<evidence type="ECO:0000313" key="2">
    <source>
        <dbReference type="EMBL" id="NMO77616.1"/>
    </source>
</evidence>
<keyword evidence="3" id="KW-1185">Reference proteome</keyword>